<dbReference type="EMBL" id="JAGPXD010000001">
    <property type="protein sequence ID" value="KAH7374677.1"/>
    <property type="molecule type" value="Genomic_DNA"/>
</dbReference>
<feature type="region of interest" description="Disordered" evidence="1">
    <location>
        <begin position="1"/>
        <end position="63"/>
    </location>
</feature>
<evidence type="ECO:0000256" key="1">
    <source>
        <dbReference type="SAM" id="MobiDB-lite"/>
    </source>
</evidence>
<keyword evidence="3" id="KW-1185">Reference proteome</keyword>
<protein>
    <submittedName>
        <fullName evidence="2">Uncharacterized protein</fullName>
    </submittedName>
</protein>
<feature type="compositionally biased region" description="Basic residues" evidence="1">
    <location>
        <begin position="39"/>
        <end position="49"/>
    </location>
</feature>
<dbReference type="Proteomes" id="UP000813385">
    <property type="component" value="Unassembled WGS sequence"/>
</dbReference>
<dbReference type="AlphaFoldDB" id="A0A8K0TQM0"/>
<gene>
    <name evidence="2" type="ORF">B0T11DRAFT_2517</name>
</gene>
<comment type="caution">
    <text evidence="2">The sequence shown here is derived from an EMBL/GenBank/DDBJ whole genome shotgun (WGS) entry which is preliminary data.</text>
</comment>
<proteinExistence type="predicted"/>
<name>A0A8K0TQM0_9PEZI</name>
<evidence type="ECO:0000313" key="3">
    <source>
        <dbReference type="Proteomes" id="UP000813385"/>
    </source>
</evidence>
<accession>A0A8K0TQM0</accession>
<organism evidence="2 3">
    <name type="scientific">Plectosphaerella cucumerina</name>
    <dbReference type="NCBI Taxonomy" id="40658"/>
    <lineage>
        <taxon>Eukaryota</taxon>
        <taxon>Fungi</taxon>
        <taxon>Dikarya</taxon>
        <taxon>Ascomycota</taxon>
        <taxon>Pezizomycotina</taxon>
        <taxon>Sordariomycetes</taxon>
        <taxon>Hypocreomycetidae</taxon>
        <taxon>Glomerellales</taxon>
        <taxon>Plectosphaerellaceae</taxon>
        <taxon>Plectosphaerella</taxon>
    </lineage>
</organism>
<reference evidence="2" key="1">
    <citation type="journal article" date="2021" name="Nat. Commun.">
        <title>Genetic determinants of endophytism in the Arabidopsis root mycobiome.</title>
        <authorList>
            <person name="Mesny F."/>
            <person name="Miyauchi S."/>
            <person name="Thiergart T."/>
            <person name="Pickel B."/>
            <person name="Atanasova L."/>
            <person name="Karlsson M."/>
            <person name="Huettel B."/>
            <person name="Barry K.W."/>
            <person name="Haridas S."/>
            <person name="Chen C."/>
            <person name="Bauer D."/>
            <person name="Andreopoulos W."/>
            <person name="Pangilinan J."/>
            <person name="LaButti K."/>
            <person name="Riley R."/>
            <person name="Lipzen A."/>
            <person name="Clum A."/>
            <person name="Drula E."/>
            <person name="Henrissat B."/>
            <person name="Kohler A."/>
            <person name="Grigoriev I.V."/>
            <person name="Martin F.M."/>
            <person name="Hacquard S."/>
        </authorList>
    </citation>
    <scope>NUCLEOTIDE SEQUENCE</scope>
    <source>
        <strain evidence="2">MPI-CAGE-AT-0016</strain>
    </source>
</reference>
<feature type="region of interest" description="Disordered" evidence="1">
    <location>
        <begin position="79"/>
        <end position="158"/>
    </location>
</feature>
<sequence length="237" mass="26241">MTPAPPVNDSTPSASRHLPRPCKRTASEPAAQGATVLRLRLRRPHRPPRLSRAGLPGSQGQARHDDLVRASGLRVWTHPWTAPRPGPAKHLRQWSRRGPWSPGPFRWPPEASRSPTTVPGCPPPRAALMHARPHHTTPHQDPRPRSDTNWCPPPTRVSPSSLPPSALSPFLASPLSSNLGVCLFLLPSFAYIQGRPLVRFSSNQVPLLGFLVFSCFITNQRLLRPYTLRPSPSAYHH</sequence>
<evidence type="ECO:0000313" key="2">
    <source>
        <dbReference type="EMBL" id="KAH7374677.1"/>
    </source>
</evidence>